<dbReference type="PANTHER" id="PTHR36120">
    <property type="entry name" value="FUCOSE ISOMERASE"/>
    <property type="match status" value="1"/>
</dbReference>
<evidence type="ECO:0000256" key="1">
    <source>
        <dbReference type="ARBA" id="ARBA00023235"/>
    </source>
</evidence>
<accession>A0A9D9DAR4</accession>
<dbReference type="Proteomes" id="UP000823631">
    <property type="component" value="Unassembled WGS sequence"/>
</dbReference>
<dbReference type="GO" id="GO:0006004">
    <property type="term" value="P:fucose metabolic process"/>
    <property type="evidence" value="ECO:0007669"/>
    <property type="project" value="InterPro"/>
</dbReference>
<protein>
    <submittedName>
        <fullName evidence="4">Fucose isomerase</fullName>
    </submittedName>
</protein>
<name>A0A9D9DAR4_9GAMM</name>
<dbReference type="EMBL" id="JADINH010000014">
    <property type="protein sequence ID" value="MBO8414944.1"/>
    <property type="molecule type" value="Genomic_DNA"/>
</dbReference>
<reference evidence="4" key="1">
    <citation type="submission" date="2020-10" db="EMBL/GenBank/DDBJ databases">
        <authorList>
            <person name="Gilroy R."/>
        </authorList>
    </citation>
    <scope>NUCLEOTIDE SEQUENCE</scope>
    <source>
        <strain evidence="4">17213</strain>
    </source>
</reference>
<evidence type="ECO:0000313" key="4">
    <source>
        <dbReference type="EMBL" id="MBO8414944.1"/>
    </source>
</evidence>
<dbReference type="Pfam" id="PF02952">
    <property type="entry name" value="Fucose_iso_C"/>
    <property type="match status" value="1"/>
</dbReference>
<dbReference type="InterPro" id="IPR009015">
    <property type="entry name" value="Fucose_isomerase_N/cen_sf"/>
</dbReference>
<gene>
    <name evidence="4" type="ORF">IAB19_00990</name>
</gene>
<evidence type="ECO:0000259" key="3">
    <source>
        <dbReference type="Pfam" id="PF02952"/>
    </source>
</evidence>
<keyword evidence="1 4" id="KW-0413">Isomerase</keyword>
<dbReference type="GO" id="GO:0008736">
    <property type="term" value="F:L-fucose isomerase activity"/>
    <property type="evidence" value="ECO:0007669"/>
    <property type="project" value="InterPro"/>
</dbReference>
<dbReference type="AlphaFoldDB" id="A0A9D9DAR4"/>
<organism evidence="4 5">
    <name type="scientific">Candidatus Avisuccinivibrio stercorigallinarum</name>
    <dbReference type="NCBI Taxonomy" id="2840704"/>
    <lineage>
        <taxon>Bacteria</taxon>
        <taxon>Pseudomonadati</taxon>
        <taxon>Pseudomonadota</taxon>
        <taxon>Gammaproteobacteria</taxon>
        <taxon>Aeromonadales</taxon>
        <taxon>Succinivibrionaceae</taxon>
        <taxon>Succinivibrionaceae incertae sedis</taxon>
        <taxon>Candidatus Avisuccinivibrio</taxon>
    </lineage>
</organism>
<reference evidence="4" key="2">
    <citation type="journal article" date="2021" name="PeerJ">
        <title>Extensive microbial diversity within the chicken gut microbiome revealed by metagenomics and culture.</title>
        <authorList>
            <person name="Gilroy R."/>
            <person name="Ravi A."/>
            <person name="Getino M."/>
            <person name="Pursley I."/>
            <person name="Horton D.L."/>
            <person name="Alikhan N.F."/>
            <person name="Baker D."/>
            <person name="Gharbi K."/>
            <person name="Hall N."/>
            <person name="Watson M."/>
            <person name="Adriaenssens E.M."/>
            <person name="Foster-Nyarko E."/>
            <person name="Jarju S."/>
            <person name="Secka A."/>
            <person name="Antonio M."/>
            <person name="Oren A."/>
            <person name="Chaudhuri R.R."/>
            <person name="La Ragione R."/>
            <person name="Hildebrand F."/>
            <person name="Pallen M.J."/>
        </authorList>
    </citation>
    <scope>NUCLEOTIDE SEQUENCE</scope>
    <source>
        <strain evidence="4">17213</strain>
    </source>
</reference>
<comment type="caution">
    <text evidence="4">The sequence shown here is derived from an EMBL/GenBank/DDBJ whole genome shotgun (WGS) entry which is preliminary data.</text>
</comment>
<evidence type="ECO:0000313" key="5">
    <source>
        <dbReference type="Proteomes" id="UP000823631"/>
    </source>
</evidence>
<keyword evidence="2" id="KW-0119">Carbohydrate metabolism</keyword>
<dbReference type="SUPFAM" id="SSF53743">
    <property type="entry name" value="FucI/AraA N-terminal and middle domains"/>
    <property type="match status" value="1"/>
</dbReference>
<dbReference type="GO" id="GO:0005737">
    <property type="term" value="C:cytoplasm"/>
    <property type="evidence" value="ECO:0007669"/>
    <property type="project" value="InterPro"/>
</dbReference>
<dbReference type="InterPro" id="IPR015888">
    <property type="entry name" value="Fuc_isomerase_C"/>
</dbReference>
<proteinExistence type="predicted"/>
<feature type="domain" description="L-fucose isomerase C-terminal" evidence="3">
    <location>
        <begin position="351"/>
        <end position="484"/>
    </location>
</feature>
<evidence type="ECO:0000256" key="2">
    <source>
        <dbReference type="ARBA" id="ARBA00023277"/>
    </source>
</evidence>
<sequence>MQMTNIPDVKLGIIAVSRDCFIRTLSERRRQAIVAEAKQAGLELTEITTIVENEKDAMEAVAAARAAGCNALFVFLGNFGPETPETIIAQKFDGPCMFAAAAEETGNDLVDGRGDAYCGMLNCSYNLGLRKLKGFIPEYPVGTAKDIVEMIKDFMPVARTLIGLAGLKIISFGPRPQDFFACNAPIKALYDLGVEIEENSELDLLVAYKKHAGDPRIEAVAKDMAEELGLGNTYPDMLPRMAQFELTLLDWAEQHKGSRQYVAFADKCWPAFPEEFGFEPCYVNSRFASRGIPVSCEVDIYGALSEYIGACVTQDAVTLLDINNSVPADLFEEDIKPRFPQYKLTDTFMGFHCGNTPFCKLTKSTECNLKCGKINYQIVQHRLLETGEPDFTRGTLEGDIAAGPITFFRLQTTPDTKLQAYVAEGEVLPVGTRSFGGIGIFAINEMGRFYRHVLVGKRYPHHGAVAFGHVGKALFDIFTMLGVEDIGFNQPAGMLYKTENPFK</sequence>
<dbReference type="PANTHER" id="PTHR36120:SF1">
    <property type="entry name" value="L-FUCOSE ISOMERASE C-TERMINAL DOMAIN-CONTAINING PROTEIN"/>
    <property type="match status" value="1"/>
</dbReference>